<evidence type="ECO:0000256" key="5">
    <source>
        <dbReference type="ARBA" id="ARBA00023157"/>
    </source>
</evidence>
<proteinExistence type="inferred from homology"/>
<keyword evidence="5" id="KW-1015">Disulfide bond</keyword>
<dbReference type="SUPFAM" id="SSF57501">
    <property type="entry name" value="Cystine-knot cytokines"/>
    <property type="match status" value="1"/>
</dbReference>
<comment type="similarity">
    <text evidence="2 6">Belongs to the TGF-beta family.</text>
</comment>
<feature type="chain" id="PRO_5009312291" evidence="7">
    <location>
        <begin position="24"/>
        <end position="388"/>
    </location>
</feature>
<dbReference type="InterPro" id="IPR029034">
    <property type="entry name" value="Cystine-knot_cytokine"/>
</dbReference>
<reference evidence="10" key="1">
    <citation type="submission" date="2016-11" db="UniProtKB">
        <authorList>
            <consortium name="WormBaseParasite"/>
        </authorList>
    </citation>
    <scope>IDENTIFICATION</scope>
</reference>
<dbReference type="Pfam" id="PF00019">
    <property type="entry name" value="TGF_beta"/>
    <property type="match status" value="1"/>
</dbReference>
<dbReference type="PANTHER" id="PTHR11848:SF303">
    <property type="entry name" value="DAUER LARVA DEVELOPMENT REGULATORY GROWTH FACTOR DAF-7"/>
    <property type="match status" value="1"/>
</dbReference>
<feature type="domain" description="TGF-beta family profile" evidence="8">
    <location>
        <begin position="270"/>
        <end position="388"/>
    </location>
</feature>
<dbReference type="PROSITE" id="PS51362">
    <property type="entry name" value="TGF_BETA_2"/>
    <property type="match status" value="1"/>
</dbReference>
<dbReference type="Gene3D" id="2.10.90.10">
    <property type="entry name" value="Cystine-knot cytokines"/>
    <property type="match status" value="1"/>
</dbReference>
<evidence type="ECO:0000256" key="6">
    <source>
        <dbReference type="RuleBase" id="RU000354"/>
    </source>
</evidence>
<organism evidence="9 10">
    <name type="scientific">Steinernema glaseri</name>
    <dbReference type="NCBI Taxonomy" id="37863"/>
    <lineage>
        <taxon>Eukaryota</taxon>
        <taxon>Metazoa</taxon>
        <taxon>Ecdysozoa</taxon>
        <taxon>Nematoda</taxon>
        <taxon>Chromadorea</taxon>
        <taxon>Rhabditida</taxon>
        <taxon>Tylenchina</taxon>
        <taxon>Panagrolaimomorpha</taxon>
        <taxon>Strongyloidoidea</taxon>
        <taxon>Steinernematidae</taxon>
        <taxon>Steinernema</taxon>
    </lineage>
</organism>
<evidence type="ECO:0000313" key="9">
    <source>
        <dbReference type="Proteomes" id="UP000095287"/>
    </source>
</evidence>
<evidence type="ECO:0000256" key="2">
    <source>
        <dbReference type="ARBA" id="ARBA00006656"/>
    </source>
</evidence>
<dbReference type="PANTHER" id="PTHR11848">
    <property type="entry name" value="TGF-BETA FAMILY"/>
    <property type="match status" value="1"/>
</dbReference>
<protein>
    <submittedName>
        <fullName evidence="10">TGF_BETA_2 domain-containing protein</fullName>
    </submittedName>
</protein>
<dbReference type="WBParaSite" id="L893_g17546.t1">
    <property type="protein sequence ID" value="L893_g17546.t1"/>
    <property type="gene ID" value="L893_g17546"/>
</dbReference>
<evidence type="ECO:0000256" key="4">
    <source>
        <dbReference type="ARBA" id="ARBA00023030"/>
    </source>
</evidence>
<dbReference type="InterPro" id="IPR001839">
    <property type="entry name" value="TGF-b_C"/>
</dbReference>
<comment type="subcellular location">
    <subcellularLocation>
        <location evidence="1">Secreted</location>
    </subcellularLocation>
</comment>
<evidence type="ECO:0000256" key="1">
    <source>
        <dbReference type="ARBA" id="ARBA00004613"/>
    </source>
</evidence>
<evidence type="ECO:0000256" key="3">
    <source>
        <dbReference type="ARBA" id="ARBA00022525"/>
    </source>
</evidence>
<evidence type="ECO:0000259" key="8">
    <source>
        <dbReference type="PROSITE" id="PS51362"/>
    </source>
</evidence>
<dbReference type="PROSITE" id="PS00250">
    <property type="entry name" value="TGF_BETA_1"/>
    <property type="match status" value="1"/>
</dbReference>
<dbReference type="InterPro" id="IPR017948">
    <property type="entry name" value="TGFb_CS"/>
</dbReference>
<sequence>MTIMKMLLAAVPVFFFVFAYVEPSKTYNCTNCMDFADMMQIRREQIMEQILDRLNLKSVPKISKNNVNVASFIMEGHDFHSSLQSAKSLQNRQRTRVSSRLGDPLVPANYEPPVVDKVLITPKPTPEGVNFPVTYFAFDSSLTQRPTVSAGLHVHLRRLHHNRGPMDGASITVSAYERHGNGSLGNKLAERPYIFDADKERNVAVLDIDPVDMQQWLRNVYDPLYNKDGIMGVYVEAFFREHNLVHNGVADSGLPSMSLHLEIEGEVLGRDRRQERICRPEDNNPRCCLYELEIDFADAGWDFVIAPRTYRANMCNGMCEPRQLKANAYADLASSTRKTTARSTSRAVYSPCCHPIEFDDLTIIYVTENNTIHKAVISDLIARKCGCS</sequence>
<name>A0A1I7YL77_9BILA</name>
<dbReference type="InterPro" id="IPR015615">
    <property type="entry name" value="TGF-beta-rel"/>
</dbReference>
<accession>A0A1I7YL77</accession>
<dbReference type="GO" id="GO:0005125">
    <property type="term" value="F:cytokine activity"/>
    <property type="evidence" value="ECO:0007669"/>
    <property type="project" value="TreeGrafter"/>
</dbReference>
<evidence type="ECO:0000313" key="10">
    <source>
        <dbReference type="WBParaSite" id="L893_g17546.t1"/>
    </source>
</evidence>
<keyword evidence="3" id="KW-0964">Secreted</keyword>
<dbReference type="GO" id="GO:0005615">
    <property type="term" value="C:extracellular space"/>
    <property type="evidence" value="ECO:0007669"/>
    <property type="project" value="TreeGrafter"/>
</dbReference>
<dbReference type="CDD" id="cd19378">
    <property type="entry name" value="TGF_beta_DAF7"/>
    <property type="match status" value="1"/>
</dbReference>
<keyword evidence="7" id="KW-0732">Signal</keyword>
<keyword evidence="9" id="KW-1185">Reference proteome</keyword>
<feature type="signal peptide" evidence="7">
    <location>
        <begin position="1"/>
        <end position="23"/>
    </location>
</feature>
<dbReference type="GO" id="GO:0008083">
    <property type="term" value="F:growth factor activity"/>
    <property type="evidence" value="ECO:0007669"/>
    <property type="project" value="UniProtKB-KW"/>
</dbReference>
<dbReference type="Proteomes" id="UP000095287">
    <property type="component" value="Unplaced"/>
</dbReference>
<dbReference type="AlphaFoldDB" id="A0A1I7YL77"/>
<evidence type="ECO:0000256" key="7">
    <source>
        <dbReference type="SAM" id="SignalP"/>
    </source>
</evidence>
<keyword evidence="4 6" id="KW-0339">Growth factor</keyword>
<dbReference type="Gene3D" id="2.60.120.970">
    <property type="match status" value="1"/>
</dbReference>
<dbReference type="SMART" id="SM00204">
    <property type="entry name" value="TGFB"/>
    <property type="match status" value="1"/>
</dbReference>